<evidence type="ECO:0000256" key="3">
    <source>
        <dbReference type="PROSITE-ProRule" id="PRU00169"/>
    </source>
</evidence>
<comment type="subcellular location">
    <subcellularLocation>
        <location evidence="2">Cell septum</location>
    </subcellularLocation>
</comment>
<comment type="function">
    <text evidence="2">Controls heterocyst pattern formation.</text>
</comment>
<keyword evidence="2" id="KW-0902">Two-component regulatory system</keyword>
<comment type="caution">
    <text evidence="5">The sequence shown here is derived from an EMBL/GenBank/DDBJ whole genome shotgun (WGS) entry which is preliminary data.</text>
</comment>
<dbReference type="InterPro" id="IPR001789">
    <property type="entry name" value="Sig_transdc_resp-reg_receiver"/>
</dbReference>
<keyword evidence="6" id="KW-1185">Reference proteome</keyword>
<comment type="induction">
    <text evidence="2">By nitrogen starvation.</text>
</comment>
<dbReference type="PANTHER" id="PTHR44591:SF23">
    <property type="entry name" value="CHEY SUBFAMILY"/>
    <property type="match status" value="1"/>
</dbReference>
<evidence type="ECO:0000259" key="4">
    <source>
        <dbReference type="PROSITE" id="PS50110"/>
    </source>
</evidence>
<dbReference type="AlphaFoldDB" id="A0AAP5IC37"/>
<keyword evidence="1 3" id="KW-0597">Phosphoprotein</keyword>
<gene>
    <name evidence="5" type="ORF">G7B40_022635</name>
</gene>
<dbReference type="GO" id="GO:0000160">
    <property type="term" value="P:phosphorelay signal transduction system"/>
    <property type="evidence" value="ECO:0007669"/>
    <property type="project" value="UniProtKB-KW"/>
</dbReference>
<dbReference type="InterPro" id="IPR024186">
    <property type="entry name" value="Sig_transdc_resp-reg_PatA"/>
</dbReference>
<proteinExistence type="evidence at transcript level"/>
<feature type="modified residue" description="4-aspartylphosphate" evidence="3">
    <location>
        <position position="314"/>
    </location>
</feature>
<dbReference type="Gene3D" id="3.40.50.2300">
    <property type="match status" value="1"/>
</dbReference>
<sequence length="395" mass="44612">MNTSEFLNYNNLIDEFKTCCRVQFNGTLDIKTPKGDWSFYYRLGRIVWATGGSHTFRRLRRHLEQFCPHISLENIKLCNSDLTIQHWDYQLLRKLHHDKQISREQINITAEHTILELLFDLIQQANSTSISCERNHEVILDTAISFTSADISLKETYESLKNWAEAGLANISPNLAPVLRKPEQLQALVSERVYNNFLNIINGKYTLRELAIRVKQDSLVLCRSLLPYIRKGIIELVEVADLPLPLSHPQTAPKLDKAVIETGSLIACVDDSPQTNEILKKILTSQGLRFIGIQDSVQAIPILIERKPDLIFLDLIMPIANGYEVCAQLRRISLLANTPIVILTGSDGLVDRVRAKIVGATDFLSKPVVADKVIATVNKHLKKEPTTANLQVCVT</sequence>
<dbReference type="InterPro" id="IPR011006">
    <property type="entry name" value="CheY-like_superfamily"/>
</dbReference>
<evidence type="ECO:0000313" key="6">
    <source>
        <dbReference type="Proteomes" id="UP000667802"/>
    </source>
</evidence>
<dbReference type="SUPFAM" id="SSF52172">
    <property type="entry name" value="CheY-like"/>
    <property type="match status" value="1"/>
</dbReference>
<dbReference type="GO" id="GO:0043158">
    <property type="term" value="P:heterocyst development"/>
    <property type="evidence" value="ECO:0007669"/>
    <property type="project" value="UniProtKB-KW"/>
</dbReference>
<dbReference type="Proteomes" id="UP000667802">
    <property type="component" value="Unassembled WGS sequence"/>
</dbReference>
<evidence type="ECO:0000256" key="1">
    <source>
        <dbReference type="ARBA" id="ARBA00022553"/>
    </source>
</evidence>
<organism evidence="5 6">
    <name type="scientific">Aetokthonos hydrillicola Thurmond2011</name>
    <dbReference type="NCBI Taxonomy" id="2712845"/>
    <lineage>
        <taxon>Bacteria</taxon>
        <taxon>Bacillati</taxon>
        <taxon>Cyanobacteriota</taxon>
        <taxon>Cyanophyceae</taxon>
        <taxon>Nostocales</taxon>
        <taxon>Hapalosiphonaceae</taxon>
        <taxon>Aetokthonos</taxon>
    </lineage>
</organism>
<dbReference type="SMART" id="SM00448">
    <property type="entry name" value="REC"/>
    <property type="match status" value="1"/>
</dbReference>
<evidence type="ECO:0000256" key="2">
    <source>
        <dbReference type="PIRNR" id="PIRNR005897"/>
    </source>
</evidence>
<dbReference type="InterPro" id="IPR050595">
    <property type="entry name" value="Bact_response_regulator"/>
</dbReference>
<dbReference type="PROSITE" id="PS50110">
    <property type="entry name" value="RESPONSE_REGULATORY"/>
    <property type="match status" value="1"/>
</dbReference>
<feature type="domain" description="Response regulatory" evidence="4">
    <location>
        <begin position="265"/>
        <end position="381"/>
    </location>
</feature>
<dbReference type="EMBL" id="JAALHA020000012">
    <property type="protein sequence ID" value="MDR9897342.1"/>
    <property type="molecule type" value="Genomic_DNA"/>
</dbReference>
<accession>A0AAP5IC37</accession>
<evidence type="ECO:0000313" key="5">
    <source>
        <dbReference type="EMBL" id="MDR9897342.1"/>
    </source>
</evidence>
<dbReference type="RefSeq" id="WP_208351314.1">
    <property type="nucleotide sequence ID" value="NZ_JAALHA020000012.1"/>
</dbReference>
<reference evidence="6" key="1">
    <citation type="journal article" date="2021" name="Science">
        <title>Hunting the eagle killer: A cyanobacterial neurotoxin causes vacuolar myelinopathy.</title>
        <authorList>
            <person name="Breinlinger S."/>
            <person name="Phillips T.J."/>
            <person name="Haram B.N."/>
            <person name="Mares J."/>
            <person name="Martinez Yerena J.A."/>
            <person name="Hrouzek P."/>
            <person name="Sobotka R."/>
            <person name="Henderson W.M."/>
            <person name="Schmieder P."/>
            <person name="Williams S.M."/>
            <person name="Lauderdale J.D."/>
            <person name="Wilde H.D."/>
            <person name="Gerrin W."/>
            <person name="Kust A."/>
            <person name="Washington J.W."/>
            <person name="Wagner C."/>
            <person name="Geier B."/>
            <person name="Liebeke M."/>
            <person name="Enke H."/>
            <person name="Niedermeyer T.H.J."/>
            <person name="Wilde S.B."/>
        </authorList>
    </citation>
    <scope>NUCLEOTIDE SEQUENCE [LARGE SCALE GENOMIC DNA]</scope>
    <source>
        <strain evidence="6">Thurmond2011</strain>
    </source>
</reference>
<keyword evidence="2" id="KW-0364">Heterocyst</keyword>
<dbReference type="PANTHER" id="PTHR44591">
    <property type="entry name" value="STRESS RESPONSE REGULATOR PROTEIN 1"/>
    <property type="match status" value="1"/>
</dbReference>
<protein>
    <recommendedName>
        <fullName evidence="2">Protein PatA</fullName>
    </recommendedName>
</protein>
<name>A0AAP5IC37_9CYAN</name>
<dbReference type="Pfam" id="PF00072">
    <property type="entry name" value="Response_reg"/>
    <property type="match status" value="1"/>
</dbReference>
<dbReference type="PIRSF" id="PIRSF005897">
    <property type="entry name" value="RR_PatA"/>
    <property type="match status" value="1"/>
</dbReference>
<dbReference type="GO" id="GO:0030428">
    <property type="term" value="C:cell septum"/>
    <property type="evidence" value="ECO:0007669"/>
    <property type="project" value="UniProtKB-SubCell"/>
</dbReference>